<reference evidence="8 9" key="1">
    <citation type="submission" date="2020-08" db="EMBL/GenBank/DDBJ databases">
        <title>Plant Genome Project.</title>
        <authorList>
            <person name="Zhang R.-G."/>
        </authorList>
    </citation>
    <scope>NUCLEOTIDE SEQUENCE [LARGE SCALE GENOMIC DNA]</scope>
    <source>
        <tissue evidence="8">Rhizome</tissue>
    </source>
</reference>
<evidence type="ECO:0000256" key="3">
    <source>
        <dbReference type="ARBA" id="ARBA00022833"/>
    </source>
</evidence>
<keyword evidence="1" id="KW-0479">Metal-binding</keyword>
<dbReference type="OrthoDB" id="2425403at2759"/>
<feature type="domain" description="GRF-type" evidence="7">
    <location>
        <begin position="77"/>
        <end position="119"/>
    </location>
</feature>
<dbReference type="Pfam" id="PF06839">
    <property type="entry name" value="Zn_ribbon_GRF"/>
    <property type="match status" value="2"/>
</dbReference>
<dbReference type="GO" id="GO:0008270">
    <property type="term" value="F:zinc ion binding"/>
    <property type="evidence" value="ECO:0007669"/>
    <property type="project" value="UniProtKB-KW"/>
</dbReference>
<evidence type="ECO:0000313" key="8">
    <source>
        <dbReference type="EMBL" id="KAG6506800.1"/>
    </source>
</evidence>
<gene>
    <name evidence="8" type="ORF">ZIOFF_032130</name>
</gene>
<evidence type="ECO:0000256" key="4">
    <source>
        <dbReference type="PROSITE-ProRule" id="PRU00047"/>
    </source>
</evidence>
<feature type="region of interest" description="Disordered" evidence="5">
    <location>
        <begin position="1"/>
        <end position="23"/>
    </location>
</feature>
<organism evidence="8 9">
    <name type="scientific">Zingiber officinale</name>
    <name type="common">Ginger</name>
    <name type="synonym">Amomum zingiber</name>
    <dbReference type="NCBI Taxonomy" id="94328"/>
    <lineage>
        <taxon>Eukaryota</taxon>
        <taxon>Viridiplantae</taxon>
        <taxon>Streptophyta</taxon>
        <taxon>Embryophyta</taxon>
        <taxon>Tracheophyta</taxon>
        <taxon>Spermatophyta</taxon>
        <taxon>Magnoliopsida</taxon>
        <taxon>Liliopsida</taxon>
        <taxon>Zingiberales</taxon>
        <taxon>Zingiberaceae</taxon>
        <taxon>Zingiber</taxon>
    </lineage>
</organism>
<dbReference type="SMART" id="SM00343">
    <property type="entry name" value="ZnF_C2HC"/>
    <property type="match status" value="1"/>
</dbReference>
<keyword evidence="2 4" id="KW-0863">Zinc-finger</keyword>
<feature type="domain" description="CCHC-type" evidence="6">
    <location>
        <begin position="312"/>
        <end position="326"/>
    </location>
</feature>
<sequence>METESVGSVAGVQRPRSTLRRNALGEELTLRDAFPVNAPPLDRTACKKKGHLSPDFPKNDKAGPGTPDQRGSLERQCPCGRGPCVVRTSKTEKNPGRPFYACPGKFEASCRYFSWCDKADQPFRFGIPLELNQQNALNSPLKQHGGYKSPTKPYGQIDTPEPPSCACGAGKCRYLKMENGINAGLRYFGCTIKKGQGACNFIQWIDTPNPVTPSAKDIHLEKNTKSVPEKPTTCQIGQNMRQNLLSPNKVQNLRIGAAGTNGRELEPMPIDVPDDTETPVSPKRLPGELGLCSPVKRLNLQQGVASTSKSGRCFRCGKEGHWAKECVQPRSPCF</sequence>
<evidence type="ECO:0000259" key="7">
    <source>
        <dbReference type="PROSITE" id="PS51999"/>
    </source>
</evidence>
<feature type="region of interest" description="Disordered" evidence="5">
    <location>
        <begin position="37"/>
        <end position="74"/>
    </location>
</feature>
<dbReference type="GO" id="GO:0003676">
    <property type="term" value="F:nucleic acid binding"/>
    <property type="evidence" value="ECO:0007669"/>
    <property type="project" value="InterPro"/>
</dbReference>
<feature type="domain" description="GRF-type" evidence="7">
    <location>
        <begin position="165"/>
        <end position="208"/>
    </location>
</feature>
<dbReference type="PANTHER" id="PTHR33680">
    <property type="entry name" value="OS07G0190500 PROTEIN"/>
    <property type="match status" value="1"/>
</dbReference>
<protein>
    <submittedName>
        <fullName evidence="8">Uncharacterized protein</fullName>
    </submittedName>
</protein>
<dbReference type="Pfam" id="PF00098">
    <property type="entry name" value="zf-CCHC"/>
    <property type="match status" value="1"/>
</dbReference>
<evidence type="ECO:0000259" key="6">
    <source>
        <dbReference type="PROSITE" id="PS50158"/>
    </source>
</evidence>
<dbReference type="PROSITE" id="PS50158">
    <property type="entry name" value="ZF_CCHC"/>
    <property type="match status" value="1"/>
</dbReference>
<dbReference type="AlphaFoldDB" id="A0A8J5GMC5"/>
<dbReference type="InterPro" id="IPR001878">
    <property type="entry name" value="Znf_CCHC"/>
</dbReference>
<feature type="region of interest" description="Disordered" evidence="5">
    <location>
        <begin position="261"/>
        <end position="286"/>
    </location>
</feature>
<evidence type="ECO:0000313" key="9">
    <source>
        <dbReference type="Proteomes" id="UP000734854"/>
    </source>
</evidence>
<dbReference type="EMBL" id="JACMSC010000009">
    <property type="protein sequence ID" value="KAG6506800.1"/>
    <property type="molecule type" value="Genomic_DNA"/>
</dbReference>
<name>A0A8J5GMC5_ZINOF</name>
<evidence type="ECO:0000256" key="2">
    <source>
        <dbReference type="ARBA" id="ARBA00022771"/>
    </source>
</evidence>
<dbReference type="InterPro" id="IPR010666">
    <property type="entry name" value="Znf_GRF"/>
</dbReference>
<dbReference type="Proteomes" id="UP000734854">
    <property type="component" value="Unassembled WGS sequence"/>
</dbReference>
<evidence type="ECO:0000256" key="5">
    <source>
        <dbReference type="SAM" id="MobiDB-lite"/>
    </source>
</evidence>
<dbReference type="PANTHER" id="PTHR33680:SF1">
    <property type="entry name" value="OS05G0489500 PROTEIN"/>
    <property type="match status" value="1"/>
</dbReference>
<proteinExistence type="predicted"/>
<evidence type="ECO:0000256" key="1">
    <source>
        <dbReference type="ARBA" id="ARBA00022723"/>
    </source>
</evidence>
<accession>A0A8J5GMC5</accession>
<dbReference type="PROSITE" id="PS51999">
    <property type="entry name" value="ZF_GRF"/>
    <property type="match status" value="2"/>
</dbReference>
<keyword evidence="3" id="KW-0862">Zinc</keyword>
<comment type="caution">
    <text evidence="8">The sequence shown here is derived from an EMBL/GenBank/DDBJ whole genome shotgun (WGS) entry which is preliminary data.</text>
</comment>
<keyword evidence="9" id="KW-1185">Reference proteome</keyword>